<evidence type="ECO:0000313" key="2">
    <source>
        <dbReference type="Proteomes" id="UP000028990"/>
    </source>
</evidence>
<dbReference type="Proteomes" id="UP000028990">
    <property type="component" value="Unassembled WGS sequence"/>
</dbReference>
<keyword evidence="2" id="KW-1185">Reference proteome</keyword>
<reference evidence="1 2" key="1">
    <citation type="submission" date="2013-11" db="EMBL/GenBank/DDBJ databases">
        <title>The Damaraland mole rat (Fukomys damarensis) genome and evolution of African mole rats.</title>
        <authorList>
            <person name="Gladyshev V.N."/>
            <person name="Fang X."/>
        </authorList>
    </citation>
    <scope>NUCLEOTIDE SEQUENCE [LARGE SCALE GENOMIC DNA]</scope>
    <source>
        <tissue evidence="1">Liver</tissue>
    </source>
</reference>
<organism evidence="1 2">
    <name type="scientific">Fukomys damarensis</name>
    <name type="common">Damaraland mole rat</name>
    <name type="synonym">Cryptomys damarensis</name>
    <dbReference type="NCBI Taxonomy" id="885580"/>
    <lineage>
        <taxon>Eukaryota</taxon>
        <taxon>Metazoa</taxon>
        <taxon>Chordata</taxon>
        <taxon>Craniata</taxon>
        <taxon>Vertebrata</taxon>
        <taxon>Euteleostomi</taxon>
        <taxon>Mammalia</taxon>
        <taxon>Eutheria</taxon>
        <taxon>Euarchontoglires</taxon>
        <taxon>Glires</taxon>
        <taxon>Rodentia</taxon>
        <taxon>Hystricomorpha</taxon>
        <taxon>Bathyergidae</taxon>
        <taxon>Fukomys</taxon>
    </lineage>
</organism>
<sequence length="113" mass="12756">MWGQCFGKCVMPEAASAGVKPGGKAKRAGQVRQDRWAWWVWSHGDNAYFSHHHSEGQLGLCIRAEVKAALRTSMTKAANNLMSIGFFENKQKQHSMRRYLGKFDEETRIGADL</sequence>
<accession>A0A091DSA2</accession>
<name>A0A091DSA2_FUKDA</name>
<dbReference type="AlphaFoldDB" id="A0A091DSA2"/>
<proteinExistence type="predicted"/>
<protein>
    <submittedName>
        <fullName evidence="1">Uncharacterized protein</fullName>
    </submittedName>
</protein>
<evidence type="ECO:0000313" key="1">
    <source>
        <dbReference type="EMBL" id="KFO35029.1"/>
    </source>
</evidence>
<dbReference type="EMBL" id="KN121895">
    <property type="protein sequence ID" value="KFO35029.1"/>
    <property type="molecule type" value="Genomic_DNA"/>
</dbReference>
<gene>
    <name evidence="1" type="ORF">H920_03546</name>
</gene>